<dbReference type="VEuPathDB" id="AmoebaDB:EIN_139310"/>
<dbReference type="InterPro" id="IPR031161">
    <property type="entry name" value="Peptidase_M60_dom"/>
</dbReference>
<dbReference type="RefSeq" id="XP_004183470.1">
    <property type="nucleotide sequence ID" value="XM_004183422.1"/>
</dbReference>
<evidence type="ECO:0000313" key="5">
    <source>
        <dbReference type="Proteomes" id="UP000014680"/>
    </source>
</evidence>
<feature type="domain" description="Peptidase M60" evidence="2">
    <location>
        <begin position="156"/>
        <end position="471"/>
    </location>
</feature>
<name>A0A0A1TXB0_ENTIV</name>
<dbReference type="PANTHER" id="PTHR15730:SF5">
    <property type="entry name" value="SI:CH211-210B2.2-RELATED"/>
    <property type="match status" value="1"/>
</dbReference>
<protein>
    <submittedName>
        <fullName evidence="4">Antigenic protein P1, putative</fullName>
    </submittedName>
</protein>
<reference evidence="4 5" key="1">
    <citation type="submission" date="2012-10" db="EMBL/GenBank/DDBJ databases">
        <authorList>
            <person name="Zafar N."/>
            <person name="Inman J."/>
            <person name="Hall N."/>
            <person name="Lorenzi H."/>
            <person name="Caler E."/>
        </authorList>
    </citation>
    <scope>NUCLEOTIDE SEQUENCE [LARGE SCALE GENOMIC DNA]</scope>
    <source>
        <strain evidence="4 5">IP1</strain>
    </source>
</reference>
<dbReference type="Gene3D" id="3.40.390.80">
    <property type="entry name" value="Peptidase M60, enhancin-like domain 2"/>
    <property type="match status" value="1"/>
</dbReference>
<evidence type="ECO:0000256" key="1">
    <source>
        <dbReference type="SAM" id="Phobius"/>
    </source>
</evidence>
<keyword evidence="1" id="KW-0812">Transmembrane</keyword>
<keyword evidence="1" id="KW-1133">Transmembrane helix</keyword>
<dbReference type="KEGG" id="eiv:EIN_139310"/>
<dbReference type="EMBL" id="KB207160">
    <property type="protein sequence ID" value="ELP84124.1"/>
    <property type="molecule type" value="Genomic_DNA"/>
</dbReference>
<dbReference type="InterPro" id="IPR037524">
    <property type="entry name" value="PA14/GLEYA"/>
</dbReference>
<dbReference type="PANTHER" id="PTHR15730">
    <property type="entry name" value="EXPERIMENTAL AUTOIMMUNE PROSTATITIS ANTIGEN 2-RELATED"/>
    <property type="match status" value="1"/>
</dbReference>
<dbReference type="OMA" id="QVSIGKC"/>
<dbReference type="Gene3D" id="2.60.120.260">
    <property type="entry name" value="Galactose-binding domain-like"/>
    <property type="match status" value="2"/>
</dbReference>
<dbReference type="Pfam" id="PF13402">
    <property type="entry name" value="Peptidase_M60"/>
    <property type="match status" value="1"/>
</dbReference>
<organism evidence="4 5">
    <name type="scientific">Entamoeba invadens IP1</name>
    <dbReference type="NCBI Taxonomy" id="370355"/>
    <lineage>
        <taxon>Eukaryota</taxon>
        <taxon>Amoebozoa</taxon>
        <taxon>Evosea</taxon>
        <taxon>Archamoebae</taxon>
        <taxon>Mastigamoebida</taxon>
        <taxon>Entamoebidae</taxon>
        <taxon>Entamoeba</taxon>
    </lineage>
</organism>
<evidence type="ECO:0000259" key="3">
    <source>
        <dbReference type="PROSITE" id="PS51820"/>
    </source>
</evidence>
<accession>A0A0A1TXB0</accession>
<dbReference type="InterPro" id="IPR008979">
    <property type="entry name" value="Galactose-bd-like_sf"/>
</dbReference>
<dbReference type="InterPro" id="IPR051244">
    <property type="entry name" value="TCAF"/>
</dbReference>
<dbReference type="OrthoDB" id="26611at2759"/>
<dbReference type="PROSITE" id="PS51723">
    <property type="entry name" value="PEPTIDASE_M60"/>
    <property type="match status" value="1"/>
</dbReference>
<dbReference type="SUPFAM" id="SSF49785">
    <property type="entry name" value="Galactose-binding domain-like"/>
    <property type="match status" value="1"/>
</dbReference>
<feature type="transmembrane region" description="Helical" evidence="1">
    <location>
        <begin position="7"/>
        <end position="32"/>
    </location>
</feature>
<proteinExistence type="predicted"/>
<keyword evidence="1" id="KW-0472">Membrane</keyword>
<dbReference type="PROSITE" id="PS51820">
    <property type="entry name" value="PA14"/>
    <property type="match status" value="1"/>
</dbReference>
<dbReference type="AlphaFoldDB" id="A0A0A1TXB0"/>
<evidence type="ECO:0000313" key="4">
    <source>
        <dbReference type="EMBL" id="ELP84124.1"/>
    </source>
</evidence>
<evidence type="ECO:0000259" key="2">
    <source>
        <dbReference type="PROSITE" id="PS51723"/>
    </source>
</evidence>
<sequence>MNKLFIGLIVGVSIISALCVVIIIAVTLGVVLSKDDSSGEIPPSPKLVVNNPYMVNELDSLEVISRTKFAGLKPKIMKMKYTKYPYWGTKETFTTEEKTAIIEENTQIWADLLTMINNGSYGRMDPELGGEKQFEATGVNWEADRVSIKYGIMGKLTGMRLVGWVFPGELFTVTVPQDLNIGEGNLALCIGKCSRYVDRHWLDVAKFSNNRMPLDSYQFPLKESVLDNNRQYKLGSPFGGGVYVMTGGSTEGWNPFFLTFDNLGLTPRINYGETTNKQWNEELRNAPGNVAEIRTPGVRLIMTARNVREVEDAEFVGTWWHEAISVGNTVTGTFFPMPISMMFDERVDAGAAVAFVGAWFCQMPSSWAASTVNKRDMINQLNWGTLHEMNHHMEGTYAEDGKWGMGASETNNNVINAIFHIDYNNISAKRGAGFSGWEYITDGFATMKPVFDNSQDQLYLRTYVTPAFGFGTIVVKKLIDNYYNMYYNENYGTTFGKTRTDSGIFCLLLARAIERDTQYYCNIFKWAIDANILAEIKKYKYPTFFPFFMSYSHTYNGNKYGRTYTLPYNITTRLNFTAATAMDKTTKNIKFEILQGLTKGNIKKIEENVYDYTPTYNPSDGDTFKIKFTFNANGENGEIIYEGEFVTENKARRGYGYKVVSEKNLNNMSDVEAIMKGRDMSKYDYIRYSNAMQINNYNDKVNDVDTPTFNKIEGTLVVPDDGYYTLFIKTDEMGTLDMQLEDGKYTRFATVNTYISSYQKNLEGSYKTVLLKANYYYNFILQNYNAGGQGGMNVGFCYHGTKESEVNVSSCSIVDVPPTYVYTKGLGPRDLQKEYVFPPIKYSRQIRYLNYKMTTSPICNKDECDVECLELPPPAGSGNVCNSIFDRNEATYYHSAWIGSGTTFPTTFFFHFNETVYFNVMEIRMRRWQDTFGNFTIYCGLVEEQLENIITVEKSNVNPRTLSFSKIQKCNYLKFEVLNNANDANYITLSDVLFYIEQKYTNLFKPTDSGVTMTGFVARKAPGHYENVLLDNTEDGKGQITFNMVGKRIGIFGDYDTSFGKLEVLVDGKEVEYDFQINTKSLTLRTLYHACAFEEGTHNITINVKKGKVNIDVIGFD</sequence>
<feature type="domain" description="PA14" evidence="3">
    <location>
        <begin position="650"/>
        <end position="810"/>
    </location>
</feature>
<gene>
    <name evidence="4" type="ORF">EIN_139310</name>
</gene>
<dbReference type="GeneID" id="14883097"/>
<keyword evidence="5" id="KW-1185">Reference proteome</keyword>
<dbReference type="SMART" id="SM01276">
    <property type="entry name" value="M60-like"/>
    <property type="match status" value="1"/>
</dbReference>
<dbReference type="Proteomes" id="UP000014680">
    <property type="component" value="Unassembled WGS sequence"/>
</dbReference>